<name>A0A0V1I470_9BILA</name>
<feature type="chain" id="PRO_5006879669" evidence="1">
    <location>
        <begin position="19"/>
        <end position="66"/>
    </location>
</feature>
<dbReference type="OrthoDB" id="10486702at2759"/>
<gene>
    <name evidence="2" type="ORF">T11_9292</name>
</gene>
<evidence type="ECO:0000256" key="1">
    <source>
        <dbReference type="SAM" id="SignalP"/>
    </source>
</evidence>
<protein>
    <submittedName>
        <fullName evidence="2">Uncharacterized protein</fullName>
    </submittedName>
</protein>
<keyword evidence="1" id="KW-0732">Signal</keyword>
<evidence type="ECO:0000313" key="2">
    <source>
        <dbReference type="EMBL" id="KRZ17613.1"/>
    </source>
</evidence>
<sequence>MTINSLSILNALIKVALCNCIPTLSQGVVFRFSLAFLPVNNNSKSKPFPHNPCPTAPTPHYLYIYL</sequence>
<keyword evidence="3" id="KW-1185">Reference proteome</keyword>
<organism evidence="2 3">
    <name type="scientific">Trichinella zimbabwensis</name>
    <dbReference type="NCBI Taxonomy" id="268475"/>
    <lineage>
        <taxon>Eukaryota</taxon>
        <taxon>Metazoa</taxon>
        <taxon>Ecdysozoa</taxon>
        <taxon>Nematoda</taxon>
        <taxon>Enoplea</taxon>
        <taxon>Dorylaimia</taxon>
        <taxon>Trichinellida</taxon>
        <taxon>Trichinellidae</taxon>
        <taxon>Trichinella</taxon>
    </lineage>
</organism>
<comment type="caution">
    <text evidence="2">The sequence shown here is derived from an EMBL/GenBank/DDBJ whole genome shotgun (WGS) entry which is preliminary data.</text>
</comment>
<reference evidence="2 3" key="1">
    <citation type="submission" date="2015-01" db="EMBL/GenBank/DDBJ databases">
        <title>Evolution of Trichinella species and genotypes.</title>
        <authorList>
            <person name="Korhonen P.K."/>
            <person name="Edoardo P."/>
            <person name="Giuseppe L.R."/>
            <person name="Gasser R.B."/>
        </authorList>
    </citation>
    <scope>NUCLEOTIDE SEQUENCE [LARGE SCALE GENOMIC DNA]</scope>
    <source>
        <strain evidence="2">ISS1029</strain>
    </source>
</reference>
<dbReference type="AlphaFoldDB" id="A0A0V1I470"/>
<accession>A0A0V1I470</accession>
<dbReference type="EMBL" id="JYDP01000006">
    <property type="protein sequence ID" value="KRZ17613.1"/>
    <property type="molecule type" value="Genomic_DNA"/>
</dbReference>
<proteinExistence type="predicted"/>
<dbReference type="Proteomes" id="UP000055024">
    <property type="component" value="Unassembled WGS sequence"/>
</dbReference>
<evidence type="ECO:0000313" key="3">
    <source>
        <dbReference type="Proteomes" id="UP000055024"/>
    </source>
</evidence>
<feature type="signal peptide" evidence="1">
    <location>
        <begin position="1"/>
        <end position="18"/>
    </location>
</feature>